<dbReference type="OrthoDB" id="44190at2759"/>
<dbReference type="PANTHER" id="PTHR35690">
    <property type="entry name" value="OS01G0363500 PROTEIN"/>
    <property type="match status" value="1"/>
</dbReference>
<protein>
    <submittedName>
        <fullName evidence="1">Uncharacterized protein</fullName>
    </submittedName>
</protein>
<reference evidence="1" key="1">
    <citation type="submission" date="2021-01" db="EMBL/GenBank/DDBJ databases">
        <title>Adiantum capillus-veneris genome.</title>
        <authorList>
            <person name="Fang Y."/>
            <person name="Liao Q."/>
        </authorList>
    </citation>
    <scope>NUCLEOTIDE SEQUENCE</scope>
    <source>
        <strain evidence="1">H3</strain>
        <tissue evidence="1">Leaf</tissue>
    </source>
</reference>
<evidence type="ECO:0000313" key="2">
    <source>
        <dbReference type="Proteomes" id="UP000886520"/>
    </source>
</evidence>
<sequence length="232" mass="25342">MVRKSRVLRDFPCGRQHFISDSLWPCCQIATDESGPAGLQSGKTSDVNESIALLKRAAKTKKVPGEEVIVSLCTLEKAKLDPSSFLATIGGGPEAPGPRTWMLVFTANKDQSLGGGSGKGSYFPITAVQTFDATNMTIQNGVYLGPLGFLTFSGRLSWNNRILAFLFDTISIKLGALGPFKFNIEKKEDKGRSPTNKEDPFFVWHYADEEIIVARGRGGGLAFWCRCKRVVS</sequence>
<name>A0A9D4VAN9_ADICA</name>
<dbReference type="Proteomes" id="UP000886520">
    <property type="component" value="Chromosome 3"/>
</dbReference>
<evidence type="ECO:0000313" key="1">
    <source>
        <dbReference type="EMBL" id="KAI5083011.1"/>
    </source>
</evidence>
<gene>
    <name evidence="1" type="ORF">GOP47_0002754</name>
</gene>
<dbReference type="PANTHER" id="PTHR35690:SF1">
    <property type="entry name" value="OS01G0363500 PROTEIN"/>
    <property type="match status" value="1"/>
</dbReference>
<organism evidence="1 2">
    <name type="scientific">Adiantum capillus-veneris</name>
    <name type="common">Maidenhair fern</name>
    <dbReference type="NCBI Taxonomy" id="13818"/>
    <lineage>
        <taxon>Eukaryota</taxon>
        <taxon>Viridiplantae</taxon>
        <taxon>Streptophyta</taxon>
        <taxon>Embryophyta</taxon>
        <taxon>Tracheophyta</taxon>
        <taxon>Polypodiopsida</taxon>
        <taxon>Polypodiidae</taxon>
        <taxon>Polypodiales</taxon>
        <taxon>Pteridineae</taxon>
        <taxon>Pteridaceae</taxon>
        <taxon>Vittarioideae</taxon>
        <taxon>Adiantum</taxon>
    </lineage>
</organism>
<keyword evidence="2" id="KW-1185">Reference proteome</keyword>
<dbReference type="EMBL" id="JABFUD020000002">
    <property type="protein sequence ID" value="KAI5083011.1"/>
    <property type="molecule type" value="Genomic_DNA"/>
</dbReference>
<dbReference type="AlphaFoldDB" id="A0A9D4VAN9"/>
<comment type="caution">
    <text evidence="1">The sequence shown here is derived from an EMBL/GenBank/DDBJ whole genome shotgun (WGS) entry which is preliminary data.</text>
</comment>
<proteinExistence type="predicted"/>
<accession>A0A9D4VAN9</accession>